<dbReference type="EMBL" id="FWXS01000002">
    <property type="protein sequence ID" value="SMC45184.1"/>
    <property type="molecule type" value="Genomic_DNA"/>
</dbReference>
<sequence>MSKIFKSNQRYYYVIKQNRIMKKVIFLMLAITMSLGLISCSSDDDNTSNEPQFNIVGTWKVTQIFINGVESDVNNYCSYRGTFQFINPNTFVENGFELVENNCTAKETAAGTWTKSGNSYTIANVTSTVLPATFTPITTTSNISKFELNLSAGGIPTRLIFTKQ</sequence>
<evidence type="ECO:0000313" key="2">
    <source>
        <dbReference type="EMBL" id="SMC45184.1"/>
    </source>
</evidence>
<feature type="domain" description="Lipocalin-like" evidence="1">
    <location>
        <begin position="55"/>
        <end position="142"/>
    </location>
</feature>
<gene>
    <name evidence="2" type="ORF">SAMN06296427_102290</name>
</gene>
<protein>
    <submittedName>
        <fullName evidence="2">Lipocalin-like domain-containing protein</fullName>
    </submittedName>
</protein>
<dbReference type="Pfam" id="PF13648">
    <property type="entry name" value="Lipocalin_4"/>
    <property type="match status" value="1"/>
</dbReference>
<reference evidence="2 3" key="1">
    <citation type="submission" date="2017-04" db="EMBL/GenBank/DDBJ databases">
        <authorList>
            <person name="Afonso C.L."/>
            <person name="Miller P.J."/>
            <person name="Scott M.A."/>
            <person name="Spackman E."/>
            <person name="Goraichik I."/>
            <person name="Dimitrov K.M."/>
            <person name="Suarez D.L."/>
            <person name="Swayne D.E."/>
        </authorList>
    </citation>
    <scope>NUCLEOTIDE SEQUENCE [LARGE SCALE GENOMIC DNA]</scope>
    <source>
        <strain evidence="2 3">CGMCC 1.12708</strain>
    </source>
</reference>
<dbReference type="InterPro" id="IPR024311">
    <property type="entry name" value="Lipocalin-like"/>
</dbReference>
<accession>A0A1W1Z9V6</accession>
<name>A0A1W1Z9V6_9FLAO</name>
<organism evidence="2 3">
    <name type="scientific">Moheibacter sediminis</name>
    <dbReference type="NCBI Taxonomy" id="1434700"/>
    <lineage>
        <taxon>Bacteria</taxon>
        <taxon>Pseudomonadati</taxon>
        <taxon>Bacteroidota</taxon>
        <taxon>Flavobacteriia</taxon>
        <taxon>Flavobacteriales</taxon>
        <taxon>Weeksellaceae</taxon>
        <taxon>Moheibacter</taxon>
    </lineage>
</organism>
<keyword evidence="3" id="KW-1185">Reference proteome</keyword>
<dbReference type="Proteomes" id="UP000192393">
    <property type="component" value="Unassembled WGS sequence"/>
</dbReference>
<dbReference type="AlphaFoldDB" id="A0A1W1Z9V6"/>
<evidence type="ECO:0000259" key="1">
    <source>
        <dbReference type="Pfam" id="PF13648"/>
    </source>
</evidence>
<dbReference type="STRING" id="1434700.SAMN06296427_102290"/>
<proteinExistence type="predicted"/>
<evidence type="ECO:0000313" key="3">
    <source>
        <dbReference type="Proteomes" id="UP000192393"/>
    </source>
</evidence>